<dbReference type="RefSeq" id="WP_149295786.1">
    <property type="nucleotide sequence ID" value="NZ_CP043473.1"/>
</dbReference>
<dbReference type="InterPro" id="IPR003680">
    <property type="entry name" value="Flavodoxin_fold"/>
</dbReference>
<dbReference type="Proteomes" id="UP000322079">
    <property type="component" value="Chromosome"/>
</dbReference>
<dbReference type="InterPro" id="IPR023048">
    <property type="entry name" value="NADH:quinone_OxRdtase_FMN_depd"/>
</dbReference>
<evidence type="ECO:0000313" key="8">
    <source>
        <dbReference type="EMBL" id="QEL55422.1"/>
    </source>
</evidence>
<comment type="catalytic activity">
    <reaction evidence="5">
        <text>N,N-dimethyl-1,4-phenylenediamine + anthranilate + 2 NAD(+) = 2-(4-dimethylaminophenyl)diazenylbenzoate + 2 NADH + 2 H(+)</text>
        <dbReference type="Rhea" id="RHEA:55872"/>
        <dbReference type="ChEBI" id="CHEBI:15378"/>
        <dbReference type="ChEBI" id="CHEBI:15783"/>
        <dbReference type="ChEBI" id="CHEBI:16567"/>
        <dbReference type="ChEBI" id="CHEBI:57540"/>
        <dbReference type="ChEBI" id="CHEBI:57945"/>
        <dbReference type="ChEBI" id="CHEBI:71579"/>
        <dbReference type="EC" id="1.7.1.17"/>
    </reaction>
    <physiologicalReaction direction="right-to-left" evidence="5">
        <dbReference type="Rhea" id="RHEA:55874"/>
    </physiologicalReaction>
</comment>
<sequence>MSDILHISASPNGIHSYSRRIGDALALRLAAASAGRVAERDLSEMRSASINQAFVEASLSPADPRGPEQMAALALSEQLIGELERCTCLILSTPMHNFTVPASLKTWLDLVLRPGRTFRGGPDGKTGLLADRPVCLIVSSGGPLPSQPDWQADFLTPYLRYALACMGLRDVSVLYQENLRRGDEAWRRAQQEAAQWLDRQTARLTQARVC</sequence>
<evidence type="ECO:0000259" key="7">
    <source>
        <dbReference type="Pfam" id="PF02525"/>
    </source>
</evidence>
<dbReference type="SUPFAM" id="SSF52218">
    <property type="entry name" value="Flavoproteins"/>
    <property type="match status" value="1"/>
</dbReference>
<feature type="binding site" evidence="6">
    <location>
        <begin position="139"/>
        <end position="142"/>
    </location>
    <ligand>
        <name>FMN</name>
        <dbReference type="ChEBI" id="CHEBI:58210"/>
    </ligand>
</feature>
<feature type="binding site" evidence="6">
    <location>
        <position position="10"/>
    </location>
    <ligand>
        <name>FMN</name>
        <dbReference type="ChEBI" id="CHEBI:58210"/>
    </ligand>
</feature>
<dbReference type="PANTHER" id="PTHR43741:SF2">
    <property type="entry name" value="FMN-DEPENDENT NADH:QUINONE OXIDOREDUCTASE"/>
    <property type="match status" value="1"/>
</dbReference>
<protein>
    <recommendedName>
        <fullName evidence="6">FMN dependent NADH:quinone oxidoreductase</fullName>
        <ecNumber evidence="6">1.6.5.-</ecNumber>
    </recommendedName>
    <alternativeName>
        <fullName evidence="6">Azo-dye reductase</fullName>
    </alternativeName>
    <alternativeName>
        <fullName evidence="6">FMN-dependent NADH-azo compound oxidoreductase</fullName>
    </alternativeName>
    <alternativeName>
        <fullName evidence="6">FMN-dependent NADH-azoreductase</fullName>
        <ecNumber evidence="6">1.7.1.17</ecNumber>
    </alternativeName>
</protein>
<dbReference type="PANTHER" id="PTHR43741">
    <property type="entry name" value="FMN-DEPENDENT NADH-AZOREDUCTASE 1"/>
    <property type="match status" value="1"/>
</dbReference>
<evidence type="ECO:0000256" key="2">
    <source>
        <dbReference type="ARBA" id="ARBA00022643"/>
    </source>
</evidence>
<keyword evidence="9" id="KW-1185">Reference proteome</keyword>
<proteinExistence type="inferred from homology"/>
<dbReference type="EC" id="1.7.1.17" evidence="6"/>
<dbReference type="Gene3D" id="3.40.50.360">
    <property type="match status" value="1"/>
</dbReference>
<dbReference type="GO" id="GO:0016652">
    <property type="term" value="F:oxidoreductase activity, acting on NAD(P)H as acceptor"/>
    <property type="evidence" value="ECO:0007669"/>
    <property type="project" value="UniProtKB-UniRule"/>
</dbReference>
<evidence type="ECO:0000256" key="1">
    <source>
        <dbReference type="ARBA" id="ARBA00022630"/>
    </source>
</evidence>
<keyword evidence="1 6" id="KW-0285">Flavoprotein</keyword>
<comment type="catalytic activity">
    <reaction evidence="6">
        <text>2 a quinone + NADH + H(+) = 2 a 1,4-benzosemiquinone + NAD(+)</text>
        <dbReference type="Rhea" id="RHEA:65952"/>
        <dbReference type="ChEBI" id="CHEBI:15378"/>
        <dbReference type="ChEBI" id="CHEBI:57540"/>
        <dbReference type="ChEBI" id="CHEBI:57945"/>
        <dbReference type="ChEBI" id="CHEBI:132124"/>
        <dbReference type="ChEBI" id="CHEBI:134225"/>
    </reaction>
</comment>
<comment type="function">
    <text evidence="6">Also exhibits azoreductase activity. Catalyzes the reductive cleavage of the azo bond in aromatic azo compounds to the corresponding amines.</text>
</comment>
<evidence type="ECO:0000256" key="4">
    <source>
        <dbReference type="ARBA" id="ARBA00023027"/>
    </source>
</evidence>
<keyword evidence="2 6" id="KW-0288">FMN</keyword>
<dbReference type="GO" id="GO:0010181">
    <property type="term" value="F:FMN binding"/>
    <property type="evidence" value="ECO:0007669"/>
    <property type="project" value="UniProtKB-UniRule"/>
</dbReference>
<evidence type="ECO:0000313" key="9">
    <source>
        <dbReference type="Proteomes" id="UP000322079"/>
    </source>
</evidence>
<comment type="function">
    <text evidence="6">Quinone reductase that provides resistance to thiol-specific stress caused by electrophilic quinones.</text>
</comment>
<feature type="binding site" evidence="6">
    <location>
        <begin position="16"/>
        <end position="18"/>
    </location>
    <ligand>
        <name>FMN</name>
        <dbReference type="ChEBI" id="CHEBI:58210"/>
    </ligand>
</feature>
<keyword evidence="3 6" id="KW-0560">Oxidoreductase</keyword>
<dbReference type="GO" id="GO:0009055">
    <property type="term" value="F:electron transfer activity"/>
    <property type="evidence" value="ECO:0007669"/>
    <property type="project" value="UniProtKB-UniRule"/>
</dbReference>
<evidence type="ECO:0000256" key="3">
    <source>
        <dbReference type="ARBA" id="ARBA00023002"/>
    </source>
</evidence>
<accession>A0A5C1DF67</accession>
<dbReference type="GO" id="GO:0016655">
    <property type="term" value="F:oxidoreductase activity, acting on NAD(P)H, quinone or similar compound as acceptor"/>
    <property type="evidence" value="ECO:0007669"/>
    <property type="project" value="InterPro"/>
</dbReference>
<dbReference type="HAMAP" id="MF_01216">
    <property type="entry name" value="Azoreductase_type1"/>
    <property type="match status" value="1"/>
</dbReference>
<comment type="caution">
    <text evidence="6">Lacks conserved residue(s) required for the propagation of feature annotation.</text>
</comment>
<name>A0A5C1DF67_9NEIS</name>
<comment type="similarity">
    <text evidence="6">Belongs to the azoreductase type 1 family.</text>
</comment>
<feature type="domain" description="Flavodoxin-like fold" evidence="7">
    <location>
        <begin position="3"/>
        <end position="198"/>
    </location>
</feature>
<gene>
    <name evidence="6" type="primary">azoR</name>
    <name evidence="8" type="ORF">FYK34_07515</name>
</gene>
<dbReference type="EMBL" id="CP043473">
    <property type="protein sequence ID" value="QEL55422.1"/>
    <property type="molecule type" value="Genomic_DNA"/>
</dbReference>
<dbReference type="EC" id="1.6.5.-" evidence="6"/>
<evidence type="ECO:0000256" key="5">
    <source>
        <dbReference type="ARBA" id="ARBA00048542"/>
    </source>
</evidence>
<comment type="cofactor">
    <cofactor evidence="6">
        <name>FMN</name>
        <dbReference type="ChEBI" id="CHEBI:58210"/>
    </cofactor>
    <text evidence="6">Binds 1 FMN per subunit.</text>
</comment>
<dbReference type="AlphaFoldDB" id="A0A5C1DF67"/>
<evidence type="ECO:0000256" key="6">
    <source>
        <dbReference type="HAMAP-Rule" id="MF_01216"/>
    </source>
</evidence>
<reference evidence="8 9" key="1">
    <citation type="submission" date="2019-08" db="EMBL/GenBank/DDBJ databases">
        <title>Chromobacterium paludis, a novel bacterium isolated from a Maryland marsh pond.</title>
        <authorList>
            <person name="Blackburn M.B."/>
            <person name="Gundersen-Rindal D.E."/>
        </authorList>
    </citation>
    <scope>NUCLEOTIDE SEQUENCE [LARGE SCALE GENOMIC DNA]</scope>
    <source>
        <strain evidence="9">IIBBL 257-1</strain>
    </source>
</reference>
<keyword evidence="4 6" id="KW-0520">NAD</keyword>
<dbReference type="InterPro" id="IPR050104">
    <property type="entry name" value="FMN-dep_NADH:Q_OxRdtase_AzoR1"/>
</dbReference>
<dbReference type="Pfam" id="PF02525">
    <property type="entry name" value="Flavodoxin_2"/>
    <property type="match status" value="1"/>
</dbReference>
<dbReference type="KEGG" id="chrm:FYK34_07515"/>
<dbReference type="InterPro" id="IPR029039">
    <property type="entry name" value="Flavoprotein-like_sf"/>
</dbReference>
<organism evidence="8 9">
    <name type="scientific">Chromobacterium paludis</name>
    <dbReference type="NCBI Taxonomy" id="2605945"/>
    <lineage>
        <taxon>Bacteria</taxon>
        <taxon>Pseudomonadati</taxon>
        <taxon>Pseudomonadota</taxon>
        <taxon>Betaproteobacteria</taxon>
        <taxon>Neisseriales</taxon>
        <taxon>Chromobacteriaceae</taxon>
        <taxon>Chromobacterium</taxon>
    </lineage>
</organism>
<comment type="subunit">
    <text evidence="6">Homodimer.</text>
</comment>